<feature type="domain" description="Hemerythrin-like" evidence="1">
    <location>
        <begin position="11"/>
        <end position="123"/>
    </location>
</feature>
<dbReference type="OrthoDB" id="9793637at2"/>
<gene>
    <name evidence="2" type="ORF">FB559_3324</name>
</gene>
<dbReference type="AlphaFoldDB" id="A0A543CKU7"/>
<dbReference type="Pfam" id="PF01814">
    <property type="entry name" value="Hemerythrin"/>
    <property type="match status" value="1"/>
</dbReference>
<dbReference type="PANTHER" id="PTHR35585:SF1">
    <property type="entry name" value="HHE DOMAIN PROTEIN (AFU_ORTHOLOGUE AFUA_4G00730)"/>
    <property type="match status" value="1"/>
</dbReference>
<keyword evidence="3" id="KW-1185">Reference proteome</keyword>
<comment type="caution">
    <text evidence="2">The sequence shown here is derived from an EMBL/GenBank/DDBJ whole genome shotgun (WGS) entry which is preliminary data.</text>
</comment>
<dbReference type="Proteomes" id="UP000316096">
    <property type="component" value="Unassembled WGS sequence"/>
</dbReference>
<protein>
    <submittedName>
        <fullName evidence="2">Hemerythrin HHE cation binding domain-containing protein</fullName>
    </submittedName>
</protein>
<dbReference type="RefSeq" id="WP_141956414.1">
    <property type="nucleotide sequence ID" value="NZ_VFOZ01000001.1"/>
</dbReference>
<evidence type="ECO:0000313" key="2">
    <source>
        <dbReference type="EMBL" id="TQL97722.1"/>
    </source>
</evidence>
<organism evidence="2 3">
    <name type="scientific">Actinoallomurus bryophytorum</name>
    <dbReference type="NCBI Taxonomy" id="1490222"/>
    <lineage>
        <taxon>Bacteria</taxon>
        <taxon>Bacillati</taxon>
        <taxon>Actinomycetota</taxon>
        <taxon>Actinomycetes</taxon>
        <taxon>Streptosporangiales</taxon>
        <taxon>Thermomonosporaceae</taxon>
        <taxon>Actinoallomurus</taxon>
    </lineage>
</organism>
<sequence>MGVDDRSLSGVLIRDHNHITNLLVRLVTPGENRRQLADELIGQLMRHMVAEELFLYPAIHKILPEGTVDAARHHDVDGRVEQILVGLSEAEPASHAFDALITRLIAEGRRSVLDEELDVLPRLAKHGDKRTLIELGDMVNAFKDIAVVEKTCGAGLAIRVGDWVVHRWERSQPPAPS</sequence>
<dbReference type="PANTHER" id="PTHR35585">
    <property type="entry name" value="HHE DOMAIN PROTEIN (AFU_ORTHOLOGUE AFUA_4G00730)"/>
    <property type="match status" value="1"/>
</dbReference>
<accession>A0A543CKU7</accession>
<dbReference type="EMBL" id="VFOZ01000001">
    <property type="protein sequence ID" value="TQL97722.1"/>
    <property type="molecule type" value="Genomic_DNA"/>
</dbReference>
<proteinExistence type="predicted"/>
<reference evidence="2 3" key="1">
    <citation type="submission" date="2019-06" db="EMBL/GenBank/DDBJ databases">
        <title>Sequencing the genomes of 1000 actinobacteria strains.</title>
        <authorList>
            <person name="Klenk H.-P."/>
        </authorList>
    </citation>
    <scope>NUCLEOTIDE SEQUENCE [LARGE SCALE GENOMIC DNA]</scope>
    <source>
        <strain evidence="2 3">DSM 102200</strain>
    </source>
</reference>
<evidence type="ECO:0000313" key="3">
    <source>
        <dbReference type="Proteomes" id="UP000316096"/>
    </source>
</evidence>
<dbReference type="InterPro" id="IPR012312">
    <property type="entry name" value="Hemerythrin-like"/>
</dbReference>
<name>A0A543CKU7_9ACTN</name>
<evidence type="ECO:0000259" key="1">
    <source>
        <dbReference type="Pfam" id="PF01814"/>
    </source>
</evidence>